<dbReference type="AlphaFoldDB" id="A0A819UM84"/>
<name>A0A819UM84_9BILA</name>
<keyword evidence="1" id="KW-0812">Transmembrane</keyword>
<evidence type="ECO:0000313" key="4">
    <source>
        <dbReference type="Proteomes" id="UP000663868"/>
    </source>
</evidence>
<feature type="transmembrane region" description="Helical" evidence="1">
    <location>
        <begin position="300"/>
        <end position="324"/>
    </location>
</feature>
<organism evidence="3 4">
    <name type="scientific">Adineta steineri</name>
    <dbReference type="NCBI Taxonomy" id="433720"/>
    <lineage>
        <taxon>Eukaryota</taxon>
        <taxon>Metazoa</taxon>
        <taxon>Spiralia</taxon>
        <taxon>Gnathifera</taxon>
        <taxon>Rotifera</taxon>
        <taxon>Eurotatoria</taxon>
        <taxon>Bdelloidea</taxon>
        <taxon>Adinetida</taxon>
        <taxon>Adinetidae</taxon>
        <taxon>Adineta</taxon>
    </lineage>
</organism>
<feature type="chain" id="PRO_5032668621" evidence="2">
    <location>
        <begin position="23"/>
        <end position="431"/>
    </location>
</feature>
<evidence type="ECO:0000256" key="2">
    <source>
        <dbReference type="SAM" id="SignalP"/>
    </source>
</evidence>
<feature type="transmembrane region" description="Helical" evidence="1">
    <location>
        <begin position="267"/>
        <end position="294"/>
    </location>
</feature>
<keyword evidence="2" id="KW-0732">Signal</keyword>
<dbReference type="EMBL" id="CAJOBB010004656">
    <property type="protein sequence ID" value="CAF4097998.1"/>
    <property type="molecule type" value="Genomic_DNA"/>
</dbReference>
<dbReference type="Proteomes" id="UP000663868">
    <property type="component" value="Unassembled WGS sequence"/>
</dbReference>
<comment type="caution">
    <text evidence="3">The sequence shown here is derived from an EMBL/GenBank/DDBJ whole genome shotgun (WGS) entry which is preliminary data.</text>
</comment>
<evidence type="ECO:0000313" key="3">
    <source>
        <dbReference type="EMBL" id="CAF4097998.1"/>
    </source>
</evidence>
<proteinExistence type="predicted"/>
<protein>
    <submittedName>
        <fullName evidence="3">Uncharacterized protein</fullName>
    </submittedName>
</protein>
<gene>
    <name evidence="3" type="ORF">KXQ929_LOCUS34358</name>
</gene>
<feature type="signal peptide" evidence="2">
    <location>
        <begin position="1"/>
        <end position="22"/>
    </location>
</feature>
<sequence>MQFIYHILLIIICVSIFVDCQGARGGGSLGRFIGGGVRYGGSLPKKSGSCDTHECRLAVTIFGIIFFIAGPNNHTDEIIDKEEVLISTDDNIHRQTTCDVNLFQSGVWSSQYFQYETWHGPHQFPLLFNPQTMKIKGAGSDDIGIFSIKGFYSTKTNRIVLEKVYKSNTGNTKENSGHTVKITLLWNEQNNQFEGNWHINTTKYKGNDKFNLHFHEKSLAIESNSYGTFNVNTCYTKLLNNYVTHEDYLYLLSIINPQLNQLVEYRYLYRISIILLGLVCLASFPVGVVFLIYIGQFGYYLISTFVLVDFLFSAILVGCICDYYDGKVENRHKIIKSLINKFSSQRTAYHTTNYWSWNIEFFSDSKSILVVECPSLCPENIINPIATTPSSTIQLSMDEFQSEMANQIHSSSEPVQYNPQLDTIITLEPNK</sequence>
<keyword evidence="1" id="KW-1133">Transmembrane helix</keyword>
<reference evidence="3" key="1">
    <citation type="submission" date="2021-02" db="EMBL/GenBank/DDBJ databases">
        <authorList>
            <person name="Nowell W R."/>
        </authorList>
    </citation>
    <scope>NUCLEOTIDE SEQUENCE</scope>
</reference>
<accession>A0A819UM84</accession>
<evidence type="ECO:0000256" key="1">
    <source>
        <dbReference type="SAM" id="Phobius"/>
    </source>
</evidence>
<keyword evidence="1" id="KW-0472">Membrane</keyword>